<name>A0A1H7WLJ9_9LACT</name>
<dbReference type="OrthoDB" id="2168535at2"/>
<keyword evidence="4" id="KW-1185">Reference proteome</keyword>
<gene>
    <name evidence="1" type="ORF">APU01nite_21420</name>
    <name evidence="2" type="ORF">SAMN04488100_13614</name>
</gene>
<dbReference type="Proteomes" id="UP000321425">
    <property type="component" value="Unassembled WGS sequence"/>
</dbReference>
<proteinExistence type="predicted"/>
<accession>A0A1H7WLJ9</accession>
<evidence type="ECO:0000313" key="1">
    <source>
        <dbReference type="EMBL" id="GEK90103.1"/>
    </source>
</evidence>
<reference evidence="2 3" key="1">
    <citation type="submission" date="2016-10" db="EMBL/GenBank/DDBJ databases">
        <authorList>
            <person name="de Groot N.N."/>
        </authorList>
    </citation>
    <scope>NUCLEOTIDE SEQUENCE [LARGE SCALE GENOMIC DNA]</scope>
    <source>
        <strain evidence="2 3">DSM 19182</strain>
    </source>
</reference>
<dbReference type="AlphaFoldDB" id="A0A1H7WLJ9"/>
<reference evidence="1 4" key="2">
    <citation type="submission" date="2019-07" db="EMBL/GenBank/DDBJ databases">
        <title>Whole genome shotgun sequence of Alkalibacterium putridalgicola NBRC 103243.</title>
        <authorList>
            <person name="Hosoyama A."/>
            <person name="Uohara A."/>
            <person name="Ohji S."/>
            <person name="Ichikawa N."/>
        </authorList>
    </citation>
    <scope>NUCLEOTIDE SEQUENCE [LARGE SCALE GENOMIC DNA]</scope>
    <source>
        <strain evidence="1 4">NBRC 103243</strain>
    </source>
</reference>
<evidence type="ECO:0000313" key="3">
    <source>
        <dbReference type="Proteomes" id="UP000198548"/>
    </source>
</evidence>
<dbReference type="Proteomes" id="UP000198548">
    <property type="component" value="Unassembled WGS sequence"/>
</dbReference>
<dbReference type="EMBL" id="BJUX01000033">
    <property type="protein sequence ID" value="GEK90103.1"/>
    <property type="molecule type" value="Genomic_DNA"/>
</dbReference>
<dbReference type="EMBL" id="FOBL01000036">
    <property type="protein sequence ID" value="SEM22522.1"/>
    <property type="molecule type" value="Genomic_DNA"/>
</dbReference>
<organism evidence="2 3">
    <name type="scientific">Alkalibacterium putridalgicola</name>
    <dbReference type="NCBI Taxonomy" id="426703"/>
    <lineage>
        <taxon>Bacteria</taxon>
        <taxon>Bacillati</taxon>
        <taxon>Bacillota</taxon>
        <taxon>Bacilli</taxon>
        <taxon>Lactobacillales</taxon>
        <taxon>Carnobacteriaceae</taxon>
        <taxon>Alkalibacterium</taxon>
    </lineage>
</organism>
<evidence type="ECO:0000313" key="2">
    <source>
        <dbReference type="EMBL" id="SEM22522.1"/>
    </source>
</evidence>
<dbReference type="STRING" id="426703.SAMN04488100_13614"/>
<sequence>MTNHTNKSAQGYRVPKIDWKSMIRSVFTLGFKRRPHEQEKAKTYEYVFEDKGIEIAEISLDEKRKVVAYKSLSSVKEKEKIISKGKFEDGDHTYYLDKETIS</sequence>
<evidence type="ECO:0000313" key="4">
    <source>
        <dbReference type="Proteomes" id="UP000321425"/>
    </source>
</evidence>
<protein>
    <submittedName>
        <fullName evidence="2">Uncharacterized protein</fullName>
    </submittedName>
</protein>
<dbReference type="RefSeq" id="WP_091489499.1">
    <property type="nucleotide sequence ID" value="NZ_BJUX01000033.1"/>
</dbReference>